<gene>
    <name evidence="3" type="ORF">FK220_018225</name>
</gene>
<reference evidence="3" key="1">
    <citation type="submission" date="2019-07" db="EMBL/GenBank/DDBJ databases">
        <authorList>
            <person name="De-Chao Zhang Q."/>
        </authorList>
    </citation>
    <scope>NUCLEOTIDE SEQUENCE</scope>
    <source>
        <strain evidence="3">TP-CH-4</strain>
    </source>
</reference>
<proteinExistence type="predicted"/>
<evidence type="ECO:0000256" key="1">
    <source>
        <dbReference type="SAM" id="SignalP"/>
    </source>
</evidence>
<dbReference type="InterPro" id="IPR025665">
    <property type="entry name" value="Beta-barrel_OMP_2"/>
</dbReference>
<feature type="domain" description="Outer membrane protein beta-barrel" evidence="2">
    <location>
        <begin position="29"/>
        <end position="172"/>
    </location>
</feature>
<feature type="chain" id="PRO_5037861087" evidence="1">
    <location>
        <begin position="21"/>
        <end position="190"/>
    </location>
</feature>
<protein>
    <submittedName>
        <fullName evidence="3">PorT family protein</fullName>
    </submittedName>
</protein>
<evidence type="ECO:0000313" key="4">
    <source>
        <dbReference type="Proteomes" id="UP000707206"/>
    </source>
</evidence>
<dbReference type="AlphaFoldDB" id="A0A967AVR4"/>
<evidence type="ECO:0000259" key="2">
    <source>
        <dbReference type="Pfam" id="PF13568"/>
    </source>
</evidence>
<dbReference type="EMBL" id="VIKU02000007">
    <property type="protein sequence ID" value="NHF61296.1"/>
    <property type="molecule type" value="Genomic_DNA"/>
</dbReference>
<accession>A0A967AVR4</accession>
<name>A0A967AVR4_9FLAO</name>
<organism evidence="3 4">
    <name type="scientific">Pelagihabitans pacificus</name>
    <dbReference type="NCBI Taxonomy" id="2696054"/>
    <lineage>
        <taxon>Bacteria</taxon>
        <taxon>Pseudomonadati</taxon>
        <taxon>Bacteroidota</taxon>
        <taxon>Flavobacteriia</taxon>
        <taxon>Flavobacteriales</taxon>
        <taxon>Flavobacteriaceae</taxon>
        <taxon>Pelagihabitans</taxon>
    </lineage>
</organism>
<dbReference type="RefSeq" id="WP_152575797.1">
    <property type="nucleotide sequence ID" value="NZ_VIKU02000007.1"/>
</dbReference>
<dbReference type="Pfam" id="PF13568">
    <property type="entry name" value="OMP_b-brl_2"/>
    <property type="match status" value="1"/>
</dbReference>
<evidence type="ECO:0000313" key="3">
    <source>
        <dbReference type="EMBL" id="NHF61296.1"/>
    </source>
</evidence>
<comment type="caution">
    <text evidence="3">The sequence shown here is derived from an EMBL/GenBank/DDBJ whole genome shotgun (WGS) entry which is preliminary data.</text>
</comment>
<reference evidence="3" key="2">
    <citation type="submission" date="2020-03" db="EMBL/GenBank/DDBJ databases">
        <title>Flavobacteriaceae bacterium strain TP-CH-4, a member of the family Flavobacteriaceae isolated from a deep-sea seamount.</title>
        <authorList>
            <person name="Zhang D.-C."/>
        </authorList>
    </citation>
    <scope>NUCLEOTIDE SEQUENCE</scope>
    <source>
        <strain evidence="3">TP-CH-4</strain>
    </source>
</reference>
<sequence>MRKLLYLTALAFLAIQGVQAQNVIQGTSSMGSGGDFRFGAKAAFMLTDLLGDGIVDNTPLPGFQAGGAMEIPITDEIYFAPEALFSLQGAGGIADNLRLFYLNFPLMGKYHITEEFAVEFGPQLGILLGDNVDDFGLETNALDIGIGAGGGYRLNDNIYFQLRVNTGFIKVLENVKAYNAALQVGAIYYF</sequence>
<keyword evidence="4" id="KW-1185">Reference proteome</keyword>
<feature type="signal peptide" evidence="1">
    <location>
        <begin position="1"/>
        <end position="20"/>
    </location>
</feature>
<keyword evidence="1" id="KW-0732">Signal</keyword>
<dbReference type="Proteomes" id="UP000707206">
    <property type="component" value="Unassembled WGS sequence"/>
</dbReference>